<dbReference type="RefSeq" id="WP_090155489.1">
    <property type="nucleotide sequence ID" value="NZ_FNAN01000016.1"/>
</dbReference>
<dbReference type="STRING" id="659014.SAMN04487996_1168"/>
<dbReference type="AlphaFoldDB" id="A0A1G7S577"/>
<dbReference type="Proteomes" id="UP000198748">
    <property type="component" value="Unassembled WGS sequence"/>
</dbReference>
<dbReference type="OrthoDB" id="1186563at2"/>
<feature type="signal peptide" evidence="1">
    <location>
        <begin position="1"/>
        <end position="20"/>
    </location>
</feature>
<gene>
    <name evidence="2" type="ORF">SAMN04487996_1168</name>
</gene>
<keyword evidence="3" id="KW-1185">Reference proteome</keyword>
<feature type="chain" id="PRO_5011689610" evidence="1">
    <location>
        <begin position="21"/>
        <end position="336"/>
    </location>
</feature>
<keyword evidence="1" id="KW-0732">Signal</keyword>
<evidence type="ECO:0000313" key="3">
    <source>
        <dbReference type="Proteomes" id="UP000198748"/>
    </source>
</evidence>
<dbReference type="InterPro" id="IPR019861">
    <property type="entry name" value="PorP/SprF_Bacteroidetes"/>
</dbReference>
<accession>A0A1G7S577</accession>
<protein>
    <submittedName>
        <fullName evidence="2">Type IX secretion system membrane protein, PorP/SprF family</fullName>
    </submittedName>
</protein>
<evidence type="ECO:0000313" key="2">
    <source>
        <dbReference type="EMBL" id="SDG18141.1"/>
    </source>
</evidence>
<evidence type="ECO:0000256" key="1">
    <source>
        <dbReference type="SAM" id="SignalP"/>
    </source>
</evidence>
<organism evidence="2 3">
    <name type="scientific">Dyadobacter soli</name>
    <dbReference type="NCBI Taxonomy" id="659014"/>
    <lineage>
        <taxon>Bacteria</taxon>
        <taxon>Pseudomonadati</taxon>
        <taxon>Bacteroidota</taxon>
        <taxon>Cytophagia</taxon>
        <taxon>Cytophagales</taxon>
        <taxon>Spirosomataceae</taxon>
        <taxon>Dyadobacter</taxon>
    </lineage>
</organism>
<sequence>MKRILLFSGAICCLLNSARAQSPQFSQFYANPIYANPALAGDAGTPRLIANYRNQWATVGTAFQTAAFSFDTYAEDQQIGLGVQVLHDQRGSVLKSDQVSAQFSKMVYLDGQKELRLIGGGQAAFALNRWNGADLTYVSDFLGSPDPLSGSAIQQNRFTLSVGGILEYLPRHEDYASYWISGAWHNIGINSPISIDHQRINVQLGSKIPIGIPALFGNNLGSDLSRESALNLGMQVRKQGSSRQLEAGFNLIFSPLVIGAWYRGMVWGSTRRDALIGTAGWAYGNILFQASYDLPVSSLGPDTGAFEISVWYGVDALFRFAGRRTTDRRARKCLRY</sequence>
<dbReference type="NCBIfam" id="TIGR03519">
    <property type="entry name" value="T9SS_PorP_fam"/>
    <property type="match status" value="1"/>
</dbReference>
<proteinExistence type="predicted"/>
<dbReference type="EMBL" id="FNAN01000016">
    <property type="protein sequence ID" value="SDG18141.1"/>
    <property type="molecule type" value="Genomic_DNA"/>
</dbReference>
<reference evidence="3" key="1">
    <citation type="submission" date="2016-10" db="EMBL/GenBank/DDBJ databases">
        <authorList>
            <person name="Varghese N."/>
            <person name="Submissions S."/>
        </authorList>
    </citation>
    <scope>NUCLEOTIDE SEQUENCE [LARGE SCALE GENOMIC DNA]</scope>
    <source>
        <strain evidence="3">DSM 25329</strain>
    </source>
</reference>
<name>A0A1G7S577_9BACT</name>
<dbReference type="Pfam" id="PF11751">
    <property type="entry name" value="PorP_SprF"/>
    <property type="match status" value="1"/>
</dbReference>